<dbReference type="PROSITE" id="PS00022">
    <property type="entry name" value="EGF_1"/>
    <property type="match status" value="1"/>
</dbReference>
<dbReference type="InterPro" id="IPR017871">
    <property type="entry name" value="ABC_transporter-like_CS"/>
</dbReference>
<dbReference type="PROSITE" id="PS00211">
    <property type="entry name" value="ABC_TRANSPORTER_1"/>
    <property type="match status" value="1"/>
</dbReference>
<dbReference type="GO" id="GO:0016020">
    <property type="term" value="C:membrane"/>
    <property type="evidence" value="ECO:0007669"/>
    <property type="project" value="UniProtKB-SubCell"/>
</dbReference>
<keyword evidence="2" id="KW-0813">Transport</keyword>
<dbReference type="InterPro" id="IPR050352">
    <property type="entry name" value="ABCG_transporters"/>
</dbReference>
<evidence type="ECO:0000313" key="11">
    <source>
        <dbReference type="EMBL" id="EWM27462.1"/>
    </source>
</evidence>
<sequence>MVTTNVSASCGQSKRSLQLKVFRLLLVFAFASSYFFQIVDGQPDLGTCAVEGSNPLTPDPVTNACACRTGWTGPECSVCTASSACQAASDRDNEANSNNVLGTTRMSCERSLEVIEKTHGVCRVTTQAVSNFLQGQAFVTAQITAAGAMHFEFVKVTGERDVYASMFRCSGVGCTQVKDPKTNKIQTSCPAAQCNMTCEVGGPDESCTEFVASQIAQVGTKGPVTLTCNDEATAPANGAQCIVHENLLDFYFQGVELDDCHFGECAPAGARAHVAEGSVADFALRNESIFQESTYILAGFNGVLVLVVICLALALYYGLSEYYSLKSCEHMVAGLAPAHLEPVPTVLTFDQVGYTLKDRTILKGISGVAPAGEILAIMGPSGSGKSTLLDILSMKAKSGRVSGRIFVNGQPLKASFKQNIGFVAQHDMLLPTLTVMESLMFSGLLRLPQRLTMAEKTQQVLNVLHELQLVHIADSKIGNEVKRGISGGEKRRVSVGMELVTSPHALMLDEPTSGLDSYNADLLVQILMDLAQARKTAVVMVIHQPSATIFAKIDRLLLVCKGQTVFSGSGHDVQPYFASIGQPIPPACNAADYLIDLLFTHNMKKEEDLRLTLEAGRVAKEERGSVASKLEEGAMAPGAGAGADNPEEEDDAPRSLADVFAESPYASQTQREVEAQREPVPPLRQDSSSSTPRSRPFLLKKASSLRPLPPTQEEVKVEKEARVSWLLEVSVVSQRMFKDMLRKPTLVVTHLMACVYFGCLLGLLYFQIEMDGIAAVQNRMGIFMLESLFLAFTSVSALPLFWLERPLYIHERSNRYYGTLSYFVAKVFSDLIPLRVLPPFLMSLTSHYLVGLRGGMHFFTYSLVLVLMTSIAATLNLIIGMLTRSIMSGILIATICMIHLILLTTIFVNFDTMKVAFFRGLRYVSFFNYGYEALVVNELAGQHITNFNIPEGTVVLRSLGFHPDFLYFNTFMLFAYLMAALGTAYLVLCFCVKERR</sequence>
<dbReference type="SUPFAM" id="SSF52540">
    <property type="entry name" value="P-loop containing nucleoside triphosphate hydrolases"/>
    <property type="match status" value="1"/>
</dbReference>
<evidence type="ECO:0000256" key="2">
    <source>
        <dbReference type="ARBA" id="ARBA00022448"/>
    </source>
</evidence>
<feature type="transmembrane region" description="Helical" evidence="9">
    <location>
        <begin position="858"/>
        <end position="878"/>
    </location>
</feature>
<keyword evidence="3 9" id="KW-0812">Transmembrane</keyword>
<evidence type="ECO:0000256" key="6">
    <source>
        <dbReference type="ARBA" id="ARBA00022989"/>
    </source>
</evidence>
<dbReference type="InterPro" id="IPR027417">
    <property type="entry name" value="P-loop_NTPase"/>
</dbReference>
<feature type="compositionally biased region" description="Low complexity" evidence="8">
    <location>
        <begin position="633"/>
        <end position="644"/>
    </location>
</feature>
<feature type="transmembrane region" description="Helical" evidence="9">
    <location>
        <begin position="745"/>
        <end position="768"/>
    </location>
</feature>
<dbReference type="SMART" id="SM00382">
    <property type="entry name" value="AAA"/>
    <property type="match status" value="1"/>
</dbReference>
<reference evidence="11 12" key="1">
    <citation type="journal article" date="2014" name="Mol. Plant">
        <title>Chromosome Scale Genome Assembly and Transcriptome Profiling of Nannochloropsis gaditana in Nitrogen Depletion.</title>
        <authorList>
            <person name="Corteggiani Carpinelli E."/>
            <person name="Telatin A."/>
            <person name="Vitulo N."/>
            <person name="Forcato C."/>
            <person name="D'Angelo M."/>
            <person name="Schiavon R."/>
            <person name="Vezzi A."/>
            <person name="Giacometti G.M."/>
            <person name="Morosinotto T."/>
            <person name="Valle G."/>
        </authorList>
    </citation>
    <scope>NUCLEOTIDE SEQUENCE [LARGE SCALE GENOMIC DNA]</scope>
    <source>
        <strain evidence="11 12">B-31</strain>
    </source>
</reference>
<evidence type="ECO:0000256" key="8">
    <source>
        <dbReference type="SAM" id="MobiDB-lite"/>
    </source>
</evidence>
<dbReference type="InterPro" id="IPR003439">
    <property type="entry name" value="ABC_transporter-like_ATP-bd"/>
</dbReference>
<feature type="compositionally biased region" description="Basic and acidic residues" evidence="8">
    <location>
        <begin position="622"/>
        <end position="632"/>
    </location>
</feature>
<comment type="caution">
    <text evidence="11">The sequence shown here is derived from an EMBL/GenBank/DDBJ whole genome shotgun (WGS) entry which is preliminary data.</text>
</comment>
<dbReference type="PANTHER" id="PTHR48041:SF2">
    <property type="entry name" value="ATP-DEPENDENT PERMEASE-RELATED"/>
    <property type="match status" value="1"/>
</dbReference>
<keyword evidence="12" id="KW-1185">Reference proteome</keyword>
<feature type="transmembrane region" description="Helical" evidence="9">
    <location>
        <begin position="780"/>
        <end position="803"/>
    </location>
</feature>
<evidence type="ECO:0000256" key="4">
    <source>
        <dbReference type="ARBA" id="ARBA00022741"/>
    </source>
</evidence>
<dbReference type="EMBL" id="AZIL01000437">
    <property type="protein sequence ID" value="EWM27462.1"/>
    <property type="molecule type" value="Genomic_DNA"/>
</dbReference>
<keyword evidence="4" id="KW-0547">Nucleotide-binding</keyword>
<feature type="transmembrane region" description="Helical" evidence="9">
    <location>
        <begin position="815"/>
        <end position="838"/>
    </location>
</feature>
<proteinExistence type="predicted"/>
<gene>
    <name evidence="11" type="ORF">Naga_100257g3</name>
</gene>
<dbReference type="Gene3D" id="3.40.50.300">
    <property type="entry name" value="P-loop containing nucleotide triphosphate hydrolases"/>
    <property type="match status" value="1"/>
</dbReference>
<dbReference type="PROSITE" id="PS50893">
    <property type="entry name" value="ABC_TRANSPORTER_2"/>
    <property type="match status" value="1"/>
</dbReference>
<comment type="subcellular location">
    <subcellularLocation>
        <location evidence="1">Membrane</location>
        <topology evidence="1">Multi-pass membrane protein</topology>
    </subcellularLocation>
</comment>
<feature type="transmembrane region" description="Helical" evidence="9">
    <location>
        <begin position="966"/>
        <end position="992"/>
    </location>
</feature>
<evidence type="ECO:0000259" key="10">
    <source>
        <dbReference type="PROSITE" id="PS50893"/>
    </source>
</evidence>
<evidence type="ECO:0000256" key="9">
    <source>
        <dbReference type="SAM" id="Phobius"/>
    </source>
</evidence>
<dbReference type="InterPro" id="IPR043926">
    <property type="entry name" value="ABCG_dom"/>
</dbReference>
<feature type="region of interest" description="Disordered" evidence="8">
    <location>
        <begin position="622"/>
        <end position="695"/>
    </location>
</feature>
<name>W7TN37_9STRA</name>
<dbReference type="Pfam" id="PF01061">
    <property type="entry name" value="ABC2_membrane"/>
    <property type="match status" value="1"/>
</dbReference>
<dbReference type="PANTHER" id="PTHR48041">
    <property type="entry name" value="ABC TRANSPORTER G FAMILY MEMBER 28"/>
    <property type="match status" value="1"/>
</dbReference>
<evidence type="ECO:0000313" key="12">
    <source>
        <dbReference type="Proteomes" id="UP000019335"/>
    </source>
</evidence>
<dbReference type="AlphaFoldDB" id="W7TN37"/>
<dbReference type="GO" id="GO:0140359">
    <property type="term" value="F:ABC-type transporter activity"/>
    <property type="evidence" value="ECO:0007669"/>
    <property type="project" value="InterPro"/>
</dbReference>
<evidence type="ECO:0000256" key="1">
    <source>
        <dbReference type="ARBA" id="ARBA00004141"/>
    </source>
</evidence>
<dbReference type="CDD" id="cd03213">
    <property type="entry name" value="ABCG_EPDR"/>
    <property type="match status" value="1"/>
</dbReference>
<evidence type="ECO:0000256" key="3">
    <source>
        <dbReference type="ARBA" id="ARBA00022692"/>
    </source>
</evidence>
<organism evidence="11 12">
    <name type="scientific">Nannochloropsis gaditana</name>
    <dbReference type="NCBI Taxonomy" id="72520"/>
    <lineage>
        <taxon>Eukaryota</taxon>
        <taxon>Sar</taxon>
        <taxon>Stramenopiles</taxon>
        <taxon>Ochrophyta</taxon>
        <taxon>Eustigmatophyceae</taxon>
        <taxon>Eustigmatales</taxon>
        <taxon>Monodopsidaceae</taxon>
        <taxon>Nannochloropsis</taxon>
    </lineage>
</organism>
<evidence type="ECO:0000256" key="5">
    <source>
        <dbReference type="ARBA" id="ARBA00022840"/>
    </source>
</evidence>
<keyword evidence="5" id="KW-0067">ATP-binding</keyword>
<protein>
    <submittedName>
        <fullName evidence="11">Putative abc transporter</fullName>
    </submittedName>
</protein>
<keyword evidence="6 9" id="KW-1133">Transmembrane helix</keyword>
<feature type="transmembrane region" description="Helical" evidence="9">
    <location>
        <begin position="21"/>
        <end position="39"/>
    </location>
</feature>
<feature type="domain" description="ABC transporter" evidence="10">
    <location>
        <begin position="347"/>
        <end position="586"/>
    </location>
</feature>
<dbReference type="Pfam" id="PF19055">
    <property type="entry name" value="ABC2_membrane_7"/>
    <property type="match status" value="1"/>
</dbReference>
<dbReference type="InterPro" id="IPR013525">
    <property type="entry name" value="ABC2_TM"/>
</dbReference>
<dbReference type="Proteomes" id="UP000019335">
    <property type="component" value="Chromosome 6"/>
</dbReference>
<accession>W7TN37</accession>
<dbReference type="OrthoDB" id="66620at2759"/>
<dbReference type="GO" id="GO:0005524">
    <property type="term" value="F:ATP binding"/>
    <property type="evidence" value="ECO:0007669"/>
    <property type="project" value="UniProtKB-KW"/>
</dbReference>
<dbReference type="GO" id="GO:0016887">
    <property type="term" value="F:ATP hydrolysis activity"/>
    <property type="evidence" value="ECO:0007669"/>
    <property type="project" value="InterPro"/>
</dbReference>
<dbReference type="InterPro" id="IPR003593">
    <property type="entry name" value="AAA+_ATPase"/>
</dbReference>
<feature type="transmembrane region" description="Helical" evidence="9">
    <location>
        <begin position="295"/>
        <end position="317"/>
    </location>
</feature>
<evidence type="ECO:0000256" key="7">
    <source>
        <dbReference type="ARBA" id="ARBA00023136"/>
    </source>
</evidence>
<feature type="transmembrane region" description="Helical" evidence="9">
    <location>
        <begin position="890"/>
        <end position="910"/>
    </location>
</feature>
<dbReference type="Pfam" id="PF00005">
    <property type="entry name" value="ABC_tran"/>
    <property type="match status" value="1"/>
</dbReference>
<dbReference type="InterPro" id="IPR000742">
    <property type="entry name" value="EGF"/>
</dbReference>
<keyword evidence="7 9" id="KW-0472">Membrane</keyword>